<accession>A0A1J1CB26</accession>
<protein>
    <submittedName>
        <fullName evidence="1">Uncharacterized protein</fullName>
    </submittedName>
</protein>
<gene>
    <name evidence="1" type="ORF">Cabys_2445</name>
</gene>
<sequence>MAENSPPFQRWENRSGRNAKETVSTVYNNVHRRKIIHC</sequence>
<dbReference type="Proteomes" id="UP000183868">
    <property type="component" value="Chromosome"/>
</dbReference>
<reference evidence="1 2" key="1">
    <citation type="submission" date="2016-11" db="EMBL/GenBank/DDBJ databases">
        <title>Genomic analysis of Caldithrix abyssi and proposal of a novel bacterial phylum Caldithrichaeota.</title>
        <authorList>
            <person name="Kublanov I."/>
            <person name="Sigalova O."/>
            <person name="Gavrilov S."/>
            <person name="Lebedinsky A."/>
            <person name="Ivanova N."/>
            <person name="Daum C."/>
            <person name="Reddy T."/>
            <person name="Klenk H.P."/>
            <person name="Goker M."/>
            <person name="Reva O."/>
            <person name="Miroshnichenko M."/>
            <person name="Kyprides N."/>
            <person name="Woyke T."/>
            <person name="Gelfand M."/>
        </authorList>
    </citation>
    <scope>NUCLEOTIDE SEQUENCE [LARGE SCALE GENOMIC DNA]</scope>
    <source>
        <strain evidence="1 2">LF13</strain>
    </source>
</reference>
<evidence type="ECO:0000313" key="1">
    <source>
        <dbReference type="EMBL" id="APF19194.1"/>
    </source>
</evidence>
<proteinExistence type="predicted"/>
<dbReference type="KEGG" id="caby:Cabys_2445"/>
<name>A0A1J1CB26_CALAY</name>
<dbReference type="EMBL" id="CP018099">
    <property type="protein sequence ID" value="APF19194.1"/>
    <property type="molecule type" value="Genomic_DNA"/>
</dbReference>
<evidence type="ECO:0000313" key="2">
    <source>
        <dbReference type="Proteomes" id="UP000183868"/>
    </source>
</evidence>
<organism evidence="1 2">
    <name type="scientific">Caldithrix abyssi DSM 13497</name>
    <dbReference type="NCBI Taxonomy" id="880073"/>
    <lineage>
        <taxon>Bacteria</taxon>
        <taxon>Pseudomonadati</taxon>
        <taxon>Calditrichota</taxon>
        <taxon>Calditrichia</taxon>
        <taxon>Calditrichales</taxon>
        <taxon>Calditrichaceae</taxon>
        <taxon>Caldithrix</taxon>
    </lineage>
</organism>
<dbReference type="AlphaFoldDB" id="A0A1J1CB26"/>